<dbReference type="AlphaFoldDB" id="A0A8D5ZPS0"/>
<dbReference type="EMBL" id="AP024601">
    <property type="protein sequence ID" value="BCU82623.1"/>
    <property type="molecule type" value="Genomic_DNA"/>
</dbReference>
<dbReference type="KEGG" id="pabs:JIR001_24060"/>
<keyword evidence="3" id="KW-1185">Reference proteome</keyword>
<dbReference type="RefSeq" id="WP_212772941.1">
    <property type="nucleotide sequence ID" value="NZ_AP024601.1"/>
</dbReference>
<evidence type="ECO:0000313" key="3">
    <source>
        <dbReference type="Proteomes" id="UP000677436"/>
    </source>
</evidence>
<organism evidence="2 3">
    <name type="scientific">Polycladomyces abyssicola</name>
    <dbReference type="NCBI Taxonomy" id="1125966"/>
    <lineage>
        <taxon>Bacteria</taxon>
        <taxon>Bacillati</taxon>
        <taxon>Bacillota</taxon>
        <taxon>Bacilli</taxon>
        <taxon>Bacillales</taxon>
        <taxon>Thermoactinomycetaceae</taxon>
        <taxon>Polycladomyces</taxon>
    </lineage>
</organism>
<reference evidence="2" key="1">
    <citation type="journal article" date="2013" name="Int. J. Syst. Evol. Microbiol.">
        <title>Polycladomyces abyssicola gen. nov., sp. nov., a thermophilic filamentous bacterium isolated from hemipelagic sediment.</title>
        <authorList>
            <person name="Tsubouchi T."/>
            <person name="Shimane Y."/>
            <person name="Mori K."/>
            <person name="Usui K."/>
            <person name="Hiraki T."/>
            <person name="Tame A."/>
            <person name="Uematsu K."/>
            <person name="Maruyama T."/>
            <person name="Hatada Y."/>
        </authorList>
    </citation>
    <scope>NUCLEOTIDE SEQUENCE</scope>
    <source>
        <strain evidence="2">JIR-001</strain>
    </source>
</reference>
<feature type="compositionally biased region" description="Basic and acidic residues" evidence="1">
    <location>
        <begin position="34"/>
        <end position="51"/>
    </location>
</feature>
<gene>
    <name evidence="2" type="ORF">JIR001_24060</name>
</gene>
<reference evidence="2" key="2">
    <citation type="journal article" date="2021" name="Microbiol. Resour. Announc.">
        <title>Complete Genome Sequence of Polycladomyces abyssicola JIR-001T, Isolated from Hemipelagic Sediment in Deep Seawater.</title>
        <authorList>
            <person name="Tsubouchi T."/>
            <person name="Kaneko Y."/>
        </authorList>
    </citation>
    <scope>NUCLEOTIDE SEQUENCE</scope>
    <source>
        <strain evidence="2">JIR-001</strain>
    </source>
</reference>
<proteinExistence type="predicted"/>
<evidence type="ECO:0000313" key="2">
    <source>
        <dbReference type="EMBL" id="BCU82623.1"/>
    </source>
</evidence>
<feature type="region of interest" description="Disordered" evidence="1">
    <location>
        <begin position="1"/>
        <end position="51"/>
    </location>
</feature>
<evidence type="ECO:0000256" key="1">
    <source>
        <dbReference type="SAM" id="MobiDB-lite"/>
    </source>
</evidence>
<dbReference type="Proteomes" id="UP000677436">
    <property type="component" value="Chromosome"/>
</dbReference>
<name>A0A8D5ZPS0_9BACL</name>
<sequence>MMEIRERGIPEIPPAIREPEITSPHQPEIVSPRSPDHPRDPGPIRADEAKR</sequence>
<protein>
    <submittedName>
        <fullName evidence="2">Uncharacterized protein</fullName>
    </submittedName>
</protein>
<accession>A0A8D5ZPS0</accession>